<keyword evidence="5" id="KW-0472">Membrane</keyword>
<keyword evidence="6" id="KW-1015">Disulfide bond</keyword>
<feature type="domain" description="Immunoglobulin" evidence="8">
    <location>
        <begin position="13"/>
        <end position="106"/>
    </location>
</feature>
<evidence type="ECO:0000256" key="4">
    <source>
        <dbReference type="ARBA" id="ARBA00022859"/>
    </source>
</evidence>
<comment type="subcellular location">
    <subcellularLocation>
        <location evidence="1">Cell membrane</location>
    </subcellularLocation>
</comment>
<dbReference type="OMA" id="PESKECC"/>
<dbReference type="InterPro" id="IPR013106">
    <property type="entry name" value="Ig_V-set"/>
</dbReference>
<dbReference type="AlphaFoldDB" id="A0A3Q2DUU8"/>
<evidence type="ECO:0000256" key="3">
    <source>
        <dbReference type="ARBA" id="ARBA00022729"/>
    </source>
</evidence>
<dbReference type="InterPro" id="IPR052051">
    <property type="entry name" value="TCR_complex_component"/>
</dbReference>
<name>A0A3Q2DUU8_CYPVA</name>
<dbReference type="SMART" id="SM00409">
    <property type="entry name" value="IG"/>
    <property type="match status" value="2"/>
</dbReference>
<dbReference type="Gene3D" id="2.60.40.10">
    <property type="entry name" value="Immunoglobulins"/>
    <property type="match status" value="2"/>
</dbReference>
<keyword evidence="2" id="KW-1003">Cell membrane</keyword>
<dbReference type="Proteomes" id="UP000265020">
    <property type="component" value="Unassembled WGS sequence"/>
</dbReference>
<proteinExistence type="predicted"/>
<evidence type="ECO:0000256" key="2">
    <source>
        <dbReference type="ARBA" id="ARBA00022475"/>
    </source>
</evidence>
<dbReference type="PANTHER" id="PTHR19433">
    <property type="entry name" value="T-CELL RECEPTOR ALPHA CHAIN V REGION-RELATED"/>
    <property type="match status" value="1"/>
</dbReference>
<evidence type="ECO:0000256" key="5">
    <source>
        <dbReference type="ARBA" id="ARBA00023136"/>
    </source>
</evidence>
<reference evidence="9" key="2">
    <citation type="submission" date="2025-09" db="UniProtKB">
        <authorList>
            <consortium name="Ensembl"/>
        </authorList>
    </citation>
    <scope>IDENTIFICATION</scope>
</reference>
<keyword evidence="7" id="KW-0325">Glycoprotein</keyword>
<dbReference type="SUPFAM" id="SSF48726">
    <property type="entry name" value="Immunoglobulin"/>
    <property type="match status" value="2"/>
</dbReference>
<keyword evidence="10" id="KW-1185">Reference proteome</keyword>
<evidence type="ECO:0000313" key="10">
    <source>
        <dbReference type="Proteomes" id="UP000265020"/>
    </source>
</evidence>
<evidence type="ECO:0000259" key="8">
    <source>
        <dbReference type="SMART" id="SM00409"/>
    </source>
</evidence>
<dbReference type="Ensembl" id="ENSCVAT00000006258.1">
    <property type="protein sequence ID" value="ENSCVAP00000023628.1"/>
    <property type="gene ID" value="ENSCVAG00000007122.1"/>
</dbReference>
<keyword evidence="3" id="KW-0732">Signal</keyword>
<evidence type="ECO:0000256" key="6">
    <source>
        <dbReference type="ARBA" id="ARBA00023157"/>
    </source>
</evidence>
<organism evidence="9 10">
    <name type="scientific">Cyprinodon variegatus</name>
    <name type="common">Sheepshead minnow</name>
    <dbReference type="NCBI Taxonomy" id="28743"/>
    <lineage>
        <taxon>Eukaryota</taxon>
        <taxon>Metazoa</taxon>
        <taxon>Chordata</taxon>
        <taxon>Craniata</taxon>
        <taxon>Vertebrata</taxon>
        <taxon>Euteleostomi</taxon>
        <taxon>Actinopterygii</taxon>
        <taxon>Neopterygii</taxon>
        <taxon>Teleostei</taxon>
        <taxon>Neoteleostei</taxon>
        <taxon>Acanthomorphata</taxon>
        <taxon>Ovalentaria</taxon>
        <taxon>Atherinomorphae</taxon>
        <taxon>Cyprinodontiformes</taxon>
        <taxon>Cyprinodontidae</taxon>
        <taxon>Cyprinodon</taxon>
    </lineage>
</organism>
<accession>A0A3Q2DUU8</accession>
<evidence type="ECO:0000313" key="9">
    <source>
        <dbReference type="Ensembl" id="ENSCVAP00000023628.1"/>
    </source>
</evidence>
<dbReference type="Pfam" id="PF07686">
    <property type="entry name" value="V-set"/>
    <property type="match status" value="1"/>
</dbReference>
<dbReference type="PANTHER" id="PTHR19433:SF133">
    <property type="entry name" value="IMMUNE-TYPE RECEPTOR 5 PRECURSOR-RELATED"/>
    <property type="match status" value="1"/>
</dbReference>
<dbReference type="GO" id="GO:0005886">
    <property type="term" value="C:plasma membrane"/>
    <property type="evidence" value="ECO:0007669"/>
    <property type="project" value="UniProtKB-SubCell"/>
</dbReference>
<keyword evidence="4" id="KW-0391">Immunity</keyword>
<dbReference type="GO" id="GO:0002376">
    <property type="term" value="P:immune system process"/>
    <property type="evidence" value="ECO:0007669"/>
    <property type="project" value="UniProtKB-KW"/>
</dbReference>
<feature type="domain" description="Immunoglobulin" evidence="8">
    <location>
        <begin position="108"/>
        <end position="174"/>
    </location>
</feature>
<dbReference type="InterPro" id="IPR036179">
    <property type="entry name" value="Ig-like_dom_sf"/>
</dbReference>
<sequence>MHLICISGCTQKYTAKTVTAGEDVTLTCPRSANLTGFLYWMKFDVGNPPKVLGATFTFNHFAINRTPHIITKQEPGTFLLQIQQTRMSDTAFYYSESDAKISTIVEEFPSLPVLPGDSVTLQCSVISDADSLSCSDHPRVHWFITSSSDAGTYYCAVAKCGQMLFGNRTKLEIQGITDICLVNFFFFSHTYFYSMHNTTFFGCLISRIIFVSFSGDNYGHCSVCCFGNQLDCYCLSNPHHPESKECCYWYENLVILCSITVFYYKIFLLNNFRGAKAAEGQSIYADVRTRGYE</sequence>
<reference evidence="9" key="1">
    <citation type="submission" date="2025-08" db="UniProtKB">
        <authorList>
            <consortium name="Ensembl"/>
        </authorList>
    </citation>
    <scope>IDENTIFICATION</scope>
</reference>
<dbReference type="GO" id="GO:0009617">
    <property type="term" value="P:response to bacterium"/>
    <property type="evidence" value="ECO:0007669"/>
    <property type="project" value="TreeGrafter"/>
</dbReference>
<evidence type="ECO:0000256" key="1">
    <source>
        <dbReference type="ARBA" id="ARBA00004236"/>
    </source>
</evidence>
<dbReference type="STRING" id="28743.ENSCVAP00000023628"/>
<dbReference type="GeneTree" id="ENSGT00940000173984"/>
<dbReference type="InterPro" id="IPR003599">
    <property type="entry name" value="Ig_sub"/>
</dbReference>
<protein>
    <recommendedName>
        <fullName evidence="8">Immunoglobulin domain-containing protein</fullName>
    </recommendedName>
</protein>
<dbReference type="InterPro" id="IPR013783">
    <property type="entry name" value="Ig-like_fold"/>
</dbReference>
<evidence type="ECO:0000256" key="7">
    <source>
        <dbReference type="ARBA" id="ARBA00023180"/>
    </source>
</evidence>